<evidence type="ECO:0000256" key="2">
    <source>
        <dbReference type="ARBA" id="ARBA00022515"/>
    </source>
</evidence>
<comment type="function">
    <text evidence="12 13">RNA polymerase that catalyzes the synthesis of short RNA molecules used as primers for DNA polymerase during DNA replication.</text>
</comment>
<dbReference type="InterPro" id="IPR013264">
    <property type="entry name" value="DNAG_N"/>
</dbReference>
<evidence type="ECO:0000313" key="16">
    <source>
        <dbReference type="Proteomes" id="UP001623592"/>
    </source>
</evidence>
<dbReference type="PIRSF" id="PIRSF002811">
    <property type="entry name" value="DnaG"/>
    <property type="match status" value="1"/>
</dbReference>
<comment type="similarity">
    <text evidence="12 13">Belongs to the DnaG primase family.</text>
</comment>
<keyword evidence="8 12" id="KW-0862">Zinc</keyword>
<dbReference type="NCBIfam" id="TIGR01391">
    <property type="entry name" value="dnaG"/>
    <property type="match status" value="1"/>
</dbReference>
<evidence type="ECO:0000313" key="15">
    <source>
        <dbReference type="EMBL" id="MFL0251168.1"/>
    </source>
</evidence>
<dbReference type="PANTHER" id="PTHR30313">
    <property type="entry name" value="DNA PRIMASE"/>
    <property type="match status" value="1"/>
</dbReference>
<accession>A0ABW8TI79</accession>
<dbReference type="InterPro" id="IPR016136">
    <property type="entry name" value="DNA_helicase_N/primase_C"/>
</dbReference>
<dbReference type="InterPro" id="IPR007693">
    <property type="entry name" value="DNA_helicase_DnaB-like_N"/>
</dbReference>
<keyword evidence="9" id="KW-0460">Magnesium</keyword>
<feature type="domain" description="Toprim" evidence="14">
    <location>
        <begin position="250"/>
        <end position="331"/>
    </location>
</feature>
<keyword evidence="2 12" id="KW-0639">Primosome</keyword>
<dbReference type="InterPro" id="IPR036185">
    <property type="entry name" value="DNA_heli_DnaB-like_N_sf"/>
</dbReference>
<dbReference type="Gene3D" id="3.90.580.10">
    <property type="entry name" value="Zinc finger, CHC2-type domain"/>
    <property type="match status" value="1"/>
</dbReference>
<comment type="cofactor">
    <cofactor evidence="12 13">
        <name>Zn(2+)</name>
        <dbReference type="ChEBI" id="CHEBI:29105"/>
    </cofactor>
    <text evidence="12 13">Binds 1 zinc ion per monomer.</text>
</comment>
<name>A0ABW8TI79_9CLOT</name>
<dbReference type="SUPFAM" id="SSF56731">
    <property type="entry name" value="DNA primase core"/>
    <property type="match status" value="1"/>
</dbReference>
<dbReference type="Pfam" id="PF01807">
    <property type="entry name" value="Zn_ribbon_DnaG"/>
    <property type="match status" value="1"/>
</dbReference>
<dbReference type="Pfam" id="PF10410">
    <property type="entry name" value="DnaB_bind"/>
    <property type="match status" value="1"/>
</dbReference>
<dbReference type="InterPro" id="IPR002694">
    <property type="entry name" value="Znf_CHC2"/>
</dbReference>
<sequence>MISEEVIQKIKDLNDIVDVVSEKVKLRRAGHNYLGLCPFHNEKTPSFSVSQEKQIYKCFGCGESGNVITFVMKTKNLPFVEAVKFLGDKVNISIENNDAKHNEIVNQNNKLYKINVEAARYFFSNLRIDKAAKNYFMARGITEGVIRSFGLGYAKNNWNGLLYYMKKKGYSELDLIKAGLIIQKNNSFYDRFRNRVIFPVFDYRGRVIGFGGRVLDDSKPKYLNSPETALFKKGINLYGLNFAIKNNINRTFIIVEGYMDCISLHQYGIKNAVASLGTALTKNQAKLLKRYADKVIISYDADAAGQMATLRGLKILREVGLEVSIIKVPEGKDPDEFVKNNGREAFMRLIDNALPIVDYRLKEAFERVNLKDNESVIKYIREVSTIIEDLDPVEKDVYIKMVSEKTGISEQAIYDLLSEKSQKDGYDMHKMDNYGQNLYVESAYIKSERSLLKIMIQNKSMLNYIISKINSEDLIIDSHKKIYTNIINVVKEDNKLDEKNVLKMIEAKCDDEESYSEWIKIASENIILSDGNERKLIDDFIVNIKKFRLEESKKEIMNKIKILEEKGLFQETLELIKKREEVQSKLNNL</sequence>
<dbReference type="EMBL" id="JBJIAA010000009">
    <property type="protein sequence ID" value="MFL0251168.1"/>
    <property type="molecule type" value="Genomic_DNA"/>
</dbReference>
<dbReference type="InterPro" id="IPR030846">
    <property type="entry name" value="DnaG_bac"/>
</dbReference>
<feature type="zinc finger region" description="CHC2-type" evidence="12">
    <location>
        <begin position="37"/>
        <end position="61"/>
    </location>
</feature>
<evidence type="ECO:0000259" key="14">
    <source>
        <dbReference type="PROSITE" id="PS50880"/>
    </source>
</evidence>
<keyword evidence="11 12" id="KW-0804">Transcription</keyword>
<dbReference type="RefSeq" id="WP_406787824.1">
    <property type="nucleotide sequence ID" value="NZ_JBJIAA010000009.1"/>
</dbReference>
<dbReference type="Gene3D" id="3.90.980.10">
    <property type="entry name" value="DNA primase, catalytic core, N-terminal domain"/>
    <property type="match status" value="1"/>
</dbReference>
<dbReference type="HAMAP" id="MF_00974">
    <property type="entry name" value="DNA_primase_DnaG"/>
    <property type="match status" value="1"/>
</dbReference>
<keyword evidence="6 12" id="KW-0479">Metal-binding</keyword>
<dbReference type="PANTHER" id="PTHR30313:SF2">
    <property type="entry name" value="DNA PRIMASE"/>
    <property type="match status" value="1"/>
</dbReference>
<dbReference type="CDD" id="cd03364">
    <property type="entry name" value="TOPRIM_DnaG_primases"/>
    <property type="match status" value="1"/>
</dbReference>
<keyword evidence="4 12" id="KW-0548">Nucleotidyltransferase</keyword>
<dbReference type="SUPFAM" id="SSF48024">
    <property type="entry name" value="N-terminal domain of DnaB helicase"/>
    <property type="match status" value="1"/>
</dbReference>
<dbReference type="InterPro" id="IPR037068">
    <property type="entry name" value="DNA_primase_core_N_sf"/>
</dbReference>
<dbReference type="InterPro" id="IPR006171">
    <property type="entry name" value="TOPRIM_dom"/>
</dbReference>
<gene>
    <name evidence="12 15" type="primary">dnaG</name>
    <name evidence="15" type="ORF">ACJDT4_12100</name>
</gene>
<comment type="subunit">
    <text evidence="12">Monomer. Interacts with DnaB.</text>
</comment>
<dbReference type="Gene3D" id="3.40.1360.10">
    <property type="match status" value="1"/>
</dbReference>
<dbReference type="Gene3D" id="1.10.860.10">
    <property type="entry name" value="DNAb Helicase, Chain A"/>
    <property type="match status" value="1"/>
</dbReference>
<protein>
    <recommendedName>
        <fullName evidence="12 13">DNA primase</fullName>
        <ecNumber evidence="12">2.7.7.101</ecNumber>
    </recommendedName>
</protein>
<dbReference type="InterPro" id="IPR050219">
    <property type="entry name" value="DnaG_primase"/>
</dbReference>
<comment type="caution">
    <text evidence="15">The sequence shown here is derived from an EMBL/GenBank/DDBJ whole genome shotgun (WGS) entry which is preliminary data.</text>
</comment>
<keyword evidence="10 12" id="KW-0238">DNA-binding</keyword>
<dbReference type="Pfam" id="PF00772">
    <property type="entry name" value="DnaB"/>
    <property type="match status" value="1"/>
</dbReference>
<dbReference type="InterPro" id="IPR019475">
    <property type="entry name" value="DNA_primase_DnaB-bd"/>
</dbReference>
<evidence type="ECO:0000256" key="12">
    <source>
        <dbReference type="HAMAP-Rule" id="MF_00974"/>
    </source>
</evidence>
<dbReference type="PROSITE" id="PS50880">
    <property type="entry name" value="TOPRIM"/>
    <property type="match status" value="1"/>
</dbReference>
<evidence type="ECO:0000256" key="9">
    <source>
        <dbReference type="ARBA" id="ARBA00022842"/>
    </source>
</evidence>
<dbReference type="EC" id="2.7.7.101" evidence="12"/>
<reference evidence="15 16" key="1">
    <citation type="submission" date="2024-11" db="EMBL/GenBank/DDBJ databases">
        <authorList>
            <person name="Heng Y.C."/>
            <person name="Lim A.C.H."/>
            <person name="Lee J.K.Y."/>
            <person name="Kittelmann S."/>
        </authorList>
    </citation>
    <scope>NUCLEOTIDE SEQUENCE [LARGE SCALE GENOMIC DNA]</scope>
    <source>
        <strain evidence="15 16">WILCCON 0114</strain>
    </source>
</reference>
<dbReference type="InterPro" id="IPR036977">
    <property type="entry name" value="DNA_primase_Znf_CHC2"/>
</dbReference>
<evidence type="ECO:0000256" key="11">
    <source>
        <dbReference type="ARBA" id="ARBA00023163"/>
    </source>
</evidence>
<comment type="catalytic activity">
    <reaction evidence="12">
        <text>ssDNA + n NTP = ssDNA/pppN(pN)n-1 hybrid + (n-1) diphosphate.</text>
        <dbReference type="EC" id="2.7.7.101"/>
    </reaction>
</comment>
<keyword evidence="16" id="KW-1185">Reference proteome</keyword>
<evidence type="ECO:0000256" key="4">
    <source>
        <dbReference type="ARBA" id="ARBA00022695"/>
    </source>
</evidence>
<organism evidence="15 16">
    <name type="scientific">Clostridium neuense</name>
    <dbReference type="NCBI Taxonomy" id="1728934"/>
    <lineage>
        <taxon>Bacteria</taxon>
        <taxon>Bacillati</taxon>
        <taxon>Bacillota</taxon>
        <taxon>Clostridia</taxon>
        <taxon>Eubacteriales</taxon>
        <taxon>Clostridiaceae</taxon>
        <taxon>Clostridium</taxon>
    </lineage>
</organism>
<dbReference type="InterPro" id="IPR006295">
    <property type="entry name" value="DNA_primase_DnaG"/>
</dbReference>
<dbReference type="Proteomes" id="UP001623592">
    <property type="component" value="Unassembled WGS sequence"/>
</dbReference>
<evidence type="ECO:0000256" key="3">
    <source>
        <dbReference type="ARBA" id="ARBA00022679"/>
    </source>
</evidence>
<keyword evidence="1 12" id="KW-0240">DNA-directed RNA polymerase</keyword>
<comment type="domain">
    <text evidence="12">Contains an N-terminal zinc-binding domain, a central core domain that contains the primase activity, and a C-terminal DnaB-binding domain.</text>
</comment>
<evidence type="ECO:0000256" key="13">
    <source>
        <dbReference type="PIRNR" id="PIRNR002811"/>
    </source>
</evidence>
<proteinExistence type="inferred from homology"/>
<dbReference type="SMART" id="SM00493">
    <property type="entry name" value="TOPRIM"/>
    <property type="match status" value="1"/>
</dbReference>
<keyword evidence="3 12" id="KW-0808">Transferase</keyword>
<evidence type="ECO:0000256" key="6">
    <source>
        <dbReference type="ARBA" id="ARBA00022723"/>
    </source>
</evidence>
<evidence type="ECO:0000256" key="5">
    <source>
        <dbReference type="ARBA" id="ARBA00022705"/>
    </source>
</evidence>
<evidence type="ECO:0000256" key="8">
    <source>
        <dbReference type="ARBA" id="ARBA00022833"/>
    </source>
</evidence>
<evidence type="ECO:0000256" key="1">
    <source>
        <dbReference type="ARBA" id="ARBA00022478"/>
    </source>
</evidence>
<dbReference type="SUPFAM" id="SSF57783">
    <property type="entry name" value="Zinc beta-ribbon"/>
    <property type="match status" value="1"/>
</dbReference>
<keyword evidence="7 12" id="KW-0863">Zinc-finger</keyword>
<dbReference type="Pfam" id="PF08275">
    <property type="entry name" value="DNAG_N"/>
    <property type="match status" value="1"/>
</dbReference>
<dbReference type="InterPro" id="IPR034151">
    <property type="entry name" value="TOPRIM_DnaG_bac"/>
</dbReference>
<dbReference type="Pfam" id="PF13155">
    <property type="entry name" value="Toprim_2"/>
    <property type="match status" value="1"/>
</dbReference>
<evidence type="ECO:0000256" key="10">
    <source>
        <dbReference type="ARBA" id="ARBA00023125"/>
    </source>
</evidence>
<dbReference type="SMART" id="SM00400">
    <property type="entry name" value="ZnF_CHCC"/>
    <property type="match status" value="1"/>
</dbReference>
<evidence type="ECO:0000256" key="7">
    <source>
        <dbReference type="ARBA" id="ARBA00022771"/>
    </source>
</evidence>
<keyword evidence="5 12" id="KW-0235">DNA replication</keyword>